<dbReference type="Pfam" id="PF12974">
    <property type="entry name" value="Phosphonate-bd"/>
    <property type="match status" value="1"/>
</dbReference>
<keyword evidence="3" id="KW-1185">Reference proteome</keyword>
<feature type="signal peptide" evidence="1">
    <location>
        <begin position="1"/>
        <end position="22"/>
    </location>
</feature>
<dbReference type="OrthoDB" id="5343002at2"/>
<dbReference type="Gene3D" id="3.40.190.10">
    <property type="entry name" value="Periplasmic binding protein-like II"/>
    <property type="match status" value="2"/>
</dbReference>
<dbReference type="STRING" id="1513793.SAMN06296036_116151"/>
<dbReference type="SUPFAM" id="SSF53850">
    <property type="entry name" value="Periplasmic binding protein-like II"/>
    <property type="match status" value="1"/>
</dbReference>
<dbReference type="PANTHER" id="PTHR35841">
    <property type="entry name" value="PHOSPHONATES-BINDING PERIPLASMIC PROTEIN"/>
    <property type="match status" value="1"/>
</dbReference>
<feature type="chain" id="PRO_5013300474" evidence="1">
    <location>
        <begin position="23"/>
        <end position="269"/>
    </location>
</feature>
<accession>A0A1Y6CBV6</accession>
<organism evidence="2 3">
    <name type="scientific">Pseudobacteriovorax antillogorgiicola</name>
    <dbReference type="NCBI Taxonomy" id="1513793"/>
    <lineage>
        <taxon>Bacteria</taxon>
        <taxon>Pseudomonadati</taxon>
        <taxon>Bdellovibrionota</taxon>
        <taxon>Oligoflexia</taxon>
        <taxon>Oligoflexales</taxon>
        <taxon>Pseudobacteriovoracaceae</taxon>
        <taxon>Pseudobacteriovorax</taxon>
    </lineage>
</organism>
<protein>
    <submittedName>
        <fullName evidence="2">Phosphonate transport system substrate-binding protein</fullName>
    </submittedName>
</protein>
<dbReference type="RefSeq" id="WP_132321622.1">
    <property type="nucleotide sequence ID" value="NZ_FWZT01000016.1"/>
</dbReference>
<dbReference type="PANTHER" id="PTHR35841:SF1">
    <property type="entry name" value="PHOSPHONATES-BINDING PERIPLASMIC PROTEIN"/>
    <property type="match status" value="1"/>
</dbReference>
<evidence type="ECO:0000256" key="1">
    <source>
        <dbReference type="SAM" id="SignalP"/>
    </source>
</evidence>
<dbReference type="Proteomes" id="UP000192907">
    <property type="component" value="Unassembled WGS sequence"/>
</dbReference>
<keyword evidence="1" id="KW-0732">Signal</keyword>
<dbReference type="CDD" id="cd01071">
    <property type="entry name" value="PBP2_PhnD_like"/>
    <property type="match status" value="1"/>
</dbReference>
<name>A0A1Y6CBV6_9BACT</name>
<dbReference type="AlphaFoldDB" id="A0A1Y6CBV6"/>
<dbReference type="EMBL" id="FWZT01000016">
    <property type="protein sequence ID" value="SMF53681.1"/>
    <property type="molecule type" value="Genomic_DNA"/>
</dbReference>
<proteinExistence type="predicted"/>
<gene>
    <name evidence="2" type="ORF">SAMN06296036_116151</name>
</gene>
<evidence type="ECO:0000313" key="2">
    <source>
        <dbReference type="EMBL" id="SMF53681.1"/>
    </source>
</evidence>
<reference evidence="3" key="1">
    <citation type="submission" date="2017-04" db="EMBL/GenBank/DDBJ databases">
        <authorList>
            <person name="Varghese N."/>
            <person name="Submissions S."/>
        </authorList>
    </citation>
    <scope>NUCLEOTIDE SEQUENCE [LARGE SCALE GENOMIC DNA]</scope>
    <source>
        <strain evidence="3">RKEM611</strain>
    </source>
</reference>
<evidence type="ECO:0000313" key="3">
    <source>
        <dbReference type="Proteomes" id="UP000192907"/>
    </source>
</evidence>
<sequence length="269" mass="30145">MNRTIKSVALLAGMFLGTQVSAETLTFAIVPQQSASKLAKKWVPICNYLSEQTGLKIVFETAPNIPEFELRLAQGRYDLAYMNPYHFVVFHEKSSYQAMAKAKDKRIKGIFVVKKDSNLETIHQLHDSRLAFPSPAAFAASILPRSELNQRSINFTPQYVSSHDSVYRNVSLGVFPAGGGVKRTFNNLDPEVRKDLRILWETKPYTPHAIAFKKNLPADLIQKIRSTLLGMDQSEGGKSLLKSISLKGFEGAQNKDWDDVRALNISELD</sequence>